<evidence type="ECO:0000313" key="1">
    <source>
        <dbReference type="EMBL" id="WNZ23321.1"/>
    </source>
</evidence>
<sequence length="208" mass="23194">MPNPLPAMNPYLEQPDYWSDFHNQLVTGLARALVPQLVPKYRVVTDKWIDKITDSAPIAIGKPDVSVQQSRSSISMAPTAVASVSSTVQPIKVRVPLLQEVEQAYIEVKDAATQAVITVIEVLSPANKRGDGRRKYEAKRQQILDSSTHLVEIDLLRQGEALPLDNPYPSHYRILVSRAEARPIADLYPFNLSLIIAAIRLYLGLEQM</sequence>
<dbReference type="RefSeq" id="WP_316434941.1">
    <property type="nucleotide sequence ID" value="NZ_CP053586.1"/>
</dbReference>
<accession>A0AA96WL27</accession>
<proteinExistence type="predicted"/>
<protein>
    <submittedName>
        <fullName evidence="1">DUF4058 family protein</fullName>
    </submittedName>
</protein>
<reference evidence="1" key="1">
    <citation type="submission" date="2020-05" db="EMBL/GenBank/DDBJ databases">
        <authorList>
            <person name="Zhu T."/>
            <person name="Keshari N."/>
            <person name="Lu X."/>
        </authorList>
    </citation>
    <scope>NUCLEOTIDE SEQUENCE</scope>
    <source>
        <strain evidence="1">NK1-12</strain>
    </source>
</reference>
<name>A0AA96WL27_9CYAN</name>
<gene>
    <name evidence="1" type="ORF">HJG54_10960</name>
</gene>
<dbReference type="Pfam" id="PF13267">
    <property type="entry name" value="DUF4058"/>
    <property type="match status" value="1"/>
</dbReference>
<dbReference type="EMBL" id="CP053586">
    <property type="protein sequence ID" value="WNZ23321.1"/>
    <property type="molecule type" value="Genomic_DNA"/>
</dbReference>
<dbReference type="AlphaFoldDB" id="A0AA96WL27"/>
<dbReference type="InterPro" id="IPR025132">
    <property type="entry name" value="DUF4058"/>
</dbReference>
<organism evidence="1">
    <name type="scientific">Leptolyngbya sp. NK1-12</name>
    <dbReference type="NCBI Taxonomy" id="2547451"/>
    <lineage>
        <taxon>Bacteria</taxon>
        <taxon>Bacillati</taxon>
        <taxon>Cyanobacteriota</taxon>
        <taxon>Cyanophyceae</taxon>
        <taxon>Leptolyngbyales</taxon>
        <taxon>Leptolyngbyaceae</taxon>
        <taxon>Leptolyngbya group</taxon>
        <taxon>Leptolyngbya</taxon>
    </lineage>
</organism>